<reference evidence="1 2" key="1">
    <citation type="submission" date="2016-08" db="EMBL/GenBank/DDBJ databases">
        <authorList>
            <person name="Seilhamer J.J."/>
        </authorList>
    </citation>
    <scope>NUCLEOTIDE SEQUENCE [LARGE SCALE GENOMIC DNA]</scope>
    <source>
        <strain evidence="1 2">CCBAU 10071</strain>
    </source>
</reference>
<evidence type="ECO:0000313" key="2">
    <source>
        <dbReference type="Proteomes" id="UP000183174"/>
    </source>
</evidence>
<gene>
    <name evidence="1" type="ORF">GA0061099_102117</name>
</gene>
<evidence type="ECO:0000313" key="1">
    <source>
        <dbReference type="EMBL" id="SCB51697.1"/>
    </source>
</evidence>
<dbReference type="EMBL" id="FMAE01000021">
    <property type="protein sequence ID" value="SCB51697.1"/>
    <property type="molecule type" value="Genomic_DNA"/>
</dbReference>
<dbReference type="RefSeq" id="WP_158644898.1">
    <property type="nucleotide sequence ID" value="NZ_FMAE01000021.1"/>
</dbReference>
<protein>
    <submittedName>
        <fullName evidence="1">Uncharacterized protein</fullName>
    </submittedName>
</protein>
<name>A0A1C3XHE0_9BRAD</name>
<proteinExistence type="predicted"/>
<organism evidence="1 2">
    <name type="scientific">Bradyrhizobium yuanmingense</name>
    <dbReference type="NCBI Taxonomy" id="108015"/>
    <lineage>
        <taxon>Bacteria</taxon>
        <taxon>Pseudomonadati</taxon>
        <taxon>Pseudomonadota</taxon>
        <taxon>Alphaproteobacteria</taxon>
        <taxon>Hyphomicrobiales</taxon>
        <taxon>Nitrobacteraceae</taxon>
        <taxon>Bradyrhizobium</taxon>
    </lineage>
</organism>
<dbReference type="AlphaFoldDB" id="A0A1C3XHE0"/>
<sequence length="54" mass="6229">MSAEIVKIRDYKRKEEREAADVRLAKQVMGLDTAPCELPQVWPDFYHAPDQDPA</sequence>
<dbReference type="Proteomes" id="UP000183174">
    <property type="component" value="Unassembled WGS sequence"/>
</dbReference>
<accession>A0A1C3XHE0</accession>